<dbReference type="Pfam" id="PF12358">
    <property type="entry name" value="DUF3644"/>
    <property type="match status" value="1"/>
</dbReference>
<dbReference type="InterPro" id="IPR022104">
    <property type="entry name" value="DUF3644"/>
</dbReference>
<evidence type="ECO:0000313" key="3">
    <source>
        <dbReference type="Proteomes" id="UP001140258"/>
    </source>
</evidence>
<organism evidence="2 3">
    <name type="scientific">Methanococcus voltae PS</name>
    <dbReference type="NCBI Taxonomy" id="523842"/>
    <lineage>
        <taxon>Archaea</taxon>
        <taxon>Methanobacteriati</taxon>
        <taxon>Methanobacteriota</taxon>
        <taxon>Methanomada group</taxon>
        <taxon>Methanococci</taxon>
        <taxon>Methanococcales</taxon>
        <taxon>Methanococcaceae</taxon>
        <taxon>Methanococcus</taxon>
    </lineage>
</organism>
<evidence type="ECO:0000313" key="2">
    <source>
        <dbReference type="EMBL" id="MCS3922575.1"/>
    </source>
</evidence>
<feature type="domain" description="DUF3644" evidence="1">
    <location>
        <begin position="2"/>
        <end position="150"/>
    </location>
</feature>
<protein>
    <recommendedName>
        <fullName evidence="1">DUF3644 domain-containing protein</fullName>
    </recommendedName>
</protein>
<accession>A0ABT2EXJ1</accession>
<proteinExistence type="predicted"/>
<gene>
    <name evidence="2" type="ORF">M2325_001271</name>
</gene>
<keyword evidence="3" id="KW-1185">Reference proteome</keyword>
<name>A0ABT2EXJ1_METVO</name>
<comment type="caution">
    <text evidence="2">The sequence shown here is derived from an EMBL/GenBank/DDBJ whole genome shotgun (WGS) entry which is preliminary data.</text>
</comment>
<sequence length="319" mass="38031">MRLFHAYFNKTIGEKYYYKEKNGRYKLYDKEKKAWELGTCVKKFKKNNSLKEGVEENIKLFIGLRNKIEHRHIDKDEISFQLFGECQALLYNYEELLVELFGEEYALNESLAFSLQFSKSQNNNLDQAYKKMISSNSQELLDYITKYRNKLPQDIFDSQNFSIKLIQIPRITSSNRADAAIQFVNWNSLSEEDKQKYIKINAIIKEKVVKTEAINVGSLKPMMIVNQIKREVTKDFYIKDFVHLYRIFKIRPKDKEQEELEGTITNTKYCHYDIIHKDYIYRKSWLDFIKSLILEKKLSREELWAKADAGETLDISEFE</sequence>
<dbReference type="EMBL" id="JANUCQ010000003">
    <property type="protein sequence ID" value="MCS3922575.1"/>
    <property type="molecule type" value="Genomic_DNA"/>
</dbReference>
<dbReference type="Proteomes" id="UP001140258">
    <property type="component" value="Unassembled WGS sequence"/>
</dbReference>
<reference evidence="2" key="1">
    <citation type="submission" date="2022-08" db="EMBL/GenBank/DDBJ databases">
        <title>Genomic Encyclopedia of Type Strains, Phase V (KMG-V): Genome sequencing to study the core and pangenomes of soil and plant-associated prokaryotes.</title>
        <authorList>
            <person name="Whitman W."/>
        </authorList>
    </citation>
    <scope>NUCLEOTIDE SEQUENCE</scope>
    <source>
        <strain evidence="2">PS</strain>
    </source>
</reference>
<evidence type="ECO:0000259" key="1">
    <source>
        <dbReference type="Pfam" id="PF12358"/>
    </source>
</evidence>